<dbReference type="OrthoDB" id="4253505at2759"/>
<dbReference type="Proteomes" id="UP000326950">
    <property type="component" value="Unassembled WGS sequence"/>
</dbReference>
<evidence type="ECO:0000256" key="1">
    <source>
        <dbReference type="SAM" id="Coils"/>
    </source>
</evidence>
<evidence type="ECO:0000313" key="3">
    <source>
        <dbReference type="Proteomes" id="UP000326950"/>
    </source>
</evidence>
<organism evidence="2 3">
    <name type="scientific">Aspergillus tamarii</name>
    <dbReference type="NCBI Taxonomy" id="41984"/>
    <lineage>
        <taxon>Eukaryota</taxon>
        <taxon>Fungi</taxon>
        <taxon>Dikarya</taxon>
        <taxon>Ascomycota</taxon>
        <taxon>Pezizomycotina</taxon>
        <taxon>Eurotiomycetes</taxon>
        <taxon>Eurotiomycetidae</taxon>
        <taxon>Eurotiales</taxon>
        <taxon>Aspergillaceae</taxon>
        <taxon>Aspergillus</taxon>
        <taxon>Aspergillus subgen. Circumdati</taxon>
    </lineage>
</organism>
<gene>
    <name evidence="2" type="ORF">BDV40DRAFT_303402</name>
</gene>
<reference evidence="2 3" key="1">
    <citation type="submission" date="2019-04" db="EMBL/GenBank/DDBJ databases">
        <title>Friends and foes A comparative genomics study of 23 Aspergillus species from section Flavi.</title>
        <authorList>
            <consortium name="DOE Joint Genome Institute"/>
            <person name="Kjaerbolling I."/>
            <person name="Vesth T."/>
            <person name="Frisvad J.C."/>
            <person name="Nybo J.L."/>
            <person name="Theobald S."/>
            <person name="Kildgaard S."/>
            <person name="Isbrandt T."/>
            <person name="Kuo A."/>
            <person name="Sato A."/>
            <person name="Lyhne E.K."/>
            <person name="Kogle M.E."/>
            <person name="Wiebenga A."/>
            <person name="Kun R.S."/>
            <person name="Lubbers R.J."/>
            <person name="Makela M.R."/>
            <person name="Barry K."/>
            <person name="Chovatia M."/>
            <person name="Clum A."/>
            <person name="Daum C."/>
            <person name="Haridas S."/>
            <person name="He G."/>
            <person name="LaButti K."/>
            <person name="Lipzen A."/>
            <person name="Mondo S."/>
            <person name="Riley R."/>
            <person name="Salamov A."/>
            <person name="Simmons B.A."/>
            <person name="Magnuson J.K."/>
            <person name="Henrissat B."/>
            <person name="Mortensen U.H."/>
            <person name="Larsen T.O."/>
            <person name="Devries R.P."/>
            <person name="Grigoriev I.V."/>
            <person name="Machida M."/>
            <person name="Baker S.E."/>
            <person name="Andersen M.R."/>
        </authorList>
    </citation>
    <scope>NUCLEOTIDE SEQUENCE [LARGE SCALE GENOMIC DNA]</scope>
    <source>
        <strain evidence="2 3">CBS 117626</strain>
    </source>
</reference>
<accession>A0A5N6UL99</accession>
<keyword evidence="3" id="KW-1185">Reference proteome</keyword>
<feature type="coiled-coil region" evidence="1">
    <location>
        <begin position="80"/>
        <end position="107"/>
    </location>
</feature>
<sequence>MVDATMDAFLNWNTDREMDFPNPDIFLFDPEFDFPLEPTVPLSPIFPNDSWAQEFNEAPELSKDARLELAGNVESLTQSVNALCERVQSLEYQLRTEQQNVKSLEAYIDSLQPFLVQLSAKVGQLLVGNGPDAVQA</sequence>
<proteinExistence type="predicted"/>
<protein>
    <submittedName>
        <fullName evidence="2">Uncharacterized protein</fullName>
    </submittedName>
</protein>
<dbReference type="EMBL" id="ML738678">
    <property type="protein sequence ID" value="KAE8159240.1"/>
    <property type="molecule type" value="Genomic_DNA"/>
</dbReference>
<name>A0A5N6UL99_ASPTM</name>
<evidence type="ECO:0000313" key="2">
    <source>
        <dbReference type="EMBL" id="KAE8159240.1"/>
    </source>
</evidence>
<dbReference type="AlphaFoldDB" id="A0A5N6UL99"/>
<keyword evidence="1" id="KW-0175">Coiled coil</keyword>